<organism evidence="2 3">
    <name type="scientific">Setaria viridis</name>
    <name type="common">Green bristlegrass</name>
    <name type="synonym">Setaria italica subsp. viridis</name>
    <dbReference type="NCBI Taxonomy" id="4556"/>
    <lineage>
        <taxon>Eukaryota</taxon>
        <taxon>Viridiplantae</taxon>
        <taxon>Streptophyta</taxon>
        <taxon>Embryophyta</taxon>
        <taxon>Tracheophyta</taxon>
        <taxon>Spermatophyta</taxon>
        <taxon>Magnoliopsida</taxon>
        <taxon>Liliopsida</taxon>
        <taxon>Poales</taxon>
        <taxon>Poaceae</taxon>
        <taxon>PACMAD clade</taxon>
        <taxon>Panicoideae</taxon>
        <taxon>Panicodae</taxon>
        <taxon>Paniceae</taxon>
        <taxon>Cenchrinae</taxon>
        <taxon>Setaria</taxon>
    </lineage>
</organism>
<dbReference type="EMBL" id="CM016555">
    <property type="protein sequence ID" value="TKW22673.1"/>
    <property type="molecule type" value="Genomic_DNA"/>
</dbReference>
<dbReference type="OMA" id="WCRELMK"/>
<dbReference type="Proteomes" id="UP000298652">
    <property type="component" value="Chromosome 4"/>
</dbReference>
<accession>A0A4U6V5D7</accession>
<keyword evidence="1" id="KW-0812">Transmembrane</keyword>
<feature type="transmembrane region" description="Helical" evidence="1">
    <location>
        <begin position="67"/>
        <end position="86"/>
    </location>
</feature>
<proteinExistence type="predicted"/>
<evidence type="ECO:0008006" key="4">
    <source>
        <dbReference type="Google" id="ProtNLM"/>
    </source>
</evidence>
<reference evidence="2" key="1">
    <citation type="submission" date="2019-03" db="EMBL/GenBank/DDBJ databases">
        <title>WGS assembly of Setaria viridis.</title>
        <authorList>
            <person name="Huang P."/>
            <person name="Jenkins J."/>
            <person name="Grimwood J."/>
            <person name="Barry K."/>
            <person name="Healey A."/>
            <person name="Mamidi S."/>
            <person name="Sreedasyam A."/>
            <person name="Shu S."/>
            <person name="Feldman M."/>
            <person name="Wu J."/>
            <person name="Yu Y."/>
            <person name="Chen C."/>
            <person name="Johnson J."/>
            <person name="Rokhsar D."/>
            <person name="Baxter I."/>
            <person name="Schmutz J."/>
            <person name="Brutnell T."/>
            <person name="Kellogg E."/>
        </authorList>
    </citation>
    <scope>NUCLEOTIDE SEQUENCE [LARGE SCALE GENOMIC DNA]</scope>
</reference>
<evidence type="ECO:0000313" key="2">
    <source>
        <dbReference type="EMBL" id="TKW22673.1"/>
    </source>
</evidence>
<protein>
    <recommendedName>
        <fullName evidence="4">Transmembrane protein</fullName>
    </recommendedName>
</protein>
<dbReference type="Gramene" id="TKW22673">
    <property type="protein sequence ID" value="TKW22673"/>
    <property type="gene ID" value="SEVIR_4G243702v2"/>
</dbReference>
<keyword evidence="1" id="KW-0472">Membrane</keyword>
<gene>
    <name evidence="2" type="ORF">SEVIR_4G243702v2</name>
</gene>
<dbReference type="AlphaFoldDB" id="A0A4U6V5D7"/>
<evidence type="ECO:0000313" key="3">
    <source>
        <dbReference type="Proteomes" id="UP000298652"/>
    </source>
</evidence>
<keyword evidence="1" id="KW-1133">Transmembrane helix</keyword>
<sequence length="147" mass="17106">MMTTTNLGLPLIGFPGVHTVRVLSTRKRNLRPYPVSLLDRPPALELFVSGEVGGTGRWCRELMKQRVYVYMEYVKVTCVLLGVVFVSSIRESWRFRVEQYDAGSANEKDEDRRKTEELKNRRITAIDEWKKERSNREGQVILVLFVK</sequence>
<evidence type="ECO:0000256" key="1">
    <source>
        <dbReference type="SAM" id="Phobius"/>
    </source>
</evidence>
<keyword evidence="3" id="KW-1185">Reference proteome</keyword>
<name>A0A4U6V5D7_SETVI</name>